<proteinExistence type="predicted"/>
<gene>
    <name evidence="2" type="ORF">OE88DRAFT_1632689</name>
</gene>
<evidence type="ECO:0000313" key="3">
    <source>
        <dbReference type="Proteomes" id="UP000305948"/>
    </source>
</evidence>
<dbReference type="AlphaFoldDB" id="A0A5C3MXG9"/>
<evidence type="ECO:0000259" key="1">
    <source>
        <dbReference type="Pfam" id="PF00155"/>
    </source>
</evidence>
<dbReference type="SUPFAM" id="SSF53383">
    <property type="entry name" value="PLP-dependent transferases"/>
    <property type="match status" value="1"/>
</dbReference>
<evidence type="ECO:0000313" key="2">
    <source>
        <dbReference type="EMBL" id="TFK49582.1"/>
    </source>
</evidence>
<dbReference type="InterPro" id="IPR015422">
    <property type="entry name" value="PyrdxlP-dep_Trfase_small"/>
</dbReference>
<dbReference type="InterPro" id="IPR015421">
    <property type="entry name" value="PyrdxlP-dep_Trfase_major"/>
</dbReference>
<name>A0A5C3MXG9_9AGAM</name>
<feature type="non-terminal residue" evidence="2">
    <location>
        <position position="1"/>
    </location>
</feature>
<dbReference type="EMBL" id="ML213515">
    <property type="protein sequence ID" value="TFK49582.1"/>
    <property type="molecule type" value="Genomic_DNA"/>
</dbReference>
<protein>
    <recommendedName>
        <fullName evidence="1">Aminotransferase class I/classII large domain-containing protein</fullName>
    </recommendedName>
</protein>
<dbReference type="Proteomes" id="UP000305948">
    <property type="component" value="Unassembled WGS sequence"/>
</dbReference>
<feature type="domain" description="Aminotransferase class I/classII large" evidence="1">
    <location>
        <begin position="20"/>
        <end position="85"/>
    </location>
</feature>
<reference evidence="2 3" key="1">
    <citation type="journal article" date="2019" name="Nat. Ecol. Evol.">
        <title>Megaphylogeny resolves global patterns of mushroom evolution.</title>
        <authorList>
            <person name="Varga T."/>
            <person name="Krizsan K."/>
            <person name="Foldi C."/>
            <person name="Dima B."/>
            <person name="Sanchez-Garcia M."/>
            <person name="Sanchez-Ramirez S."/>
            <person name="Szollosi G.J."/>
            <person name="Szarkandi J.G."/>
            <person name="Papp V."/>
            <person name="Albert L."/>
            <person name="Andreopoulos W."/>
            <person name="Angelini C."/>
            <person name="Antonin V."/>
            <person name="Barry K.W."/>
            <person name="Bougher N.L."/>
            <person name="Buchanan P."/>
            <person name="Buyck B."/>
            <person name="Bense V."/>
            <person name="Catcheside P."/>
            <person name="Chovatia M."/>
            <person name="Cooper J."/>
            <person name="Damon W."/>
            <person name="Desjardin D."/>
            <person name="Finy P."/>
            <person name="Geml J."/>
            <person name="Haridas S."/>
            <person name="Hughes K."/>
            <person name="Justo A."/>
            <person name="Karasinski D."/>
            <person name="Kautmanova I."/>
            <person name="Kiss B."/>
            <person name="Kocsube S."/>
            <person name="Kotiranta H."/>
            <person name="LaButti K.M."/>
            <person name="Lechner B.E."/>
            <person name="Liimatainen K."/>
            <person name="Lipzen A."/>
            <person name="Lukacs Z."/>
            <person name="Mihaltcheva S."/>
            <person name="Morgado L.N."/>
            <person name="Niskanen T."/>
            <person name="Noordeloos M.E."/>
            <person name="Ohm R.A."/>
            <person name="Ortiz-Santana B."/>
            <person name="Ovrebo C."/>
            <person name="Racz N."/>
            <person name="Riley R."/>
            <person name="Savchenko A."/>
            <person name="Shiryaev A."/>
            <person name="Soop K."/>
            <person name="Spirin V."/>
            <person name="Szebenyi C."/>
            <person name="Tomsovsky M."/>
            <person name="Tulloss R.E."/>
            <person name="Uehling J."/>
            <person name="Grigoriev I.V."/>
            <person name="Vagvolgyi C."/>
            <person name="Papp T."/>
            <person name="Martin F.M."/>
            <person name="Miettinen O."/>
            <person name="Hibbett D.S."/>
            <person name="Nagy L.G."/>
        </authorList>
    </citation>
    <scope>NUCLEOTIDE SEQUENCE [LARGE SCALE GENOMIC DNA]</scope>
    <source>
        <strain evidence="2 3">OMC1185</strain>
    </source>
</reference>
<dbReference type="InterPro" id="IPR004839">
    <property type="entry name" value="Aminotransferase_I/II_large"/>
</dbReference>
<organism evidence="2 3">
    <name type="scientific">Heliocybe sulcata</name>
    <dbReference type="NCBI Taxonomy" id="5364"/>
    <lineage>
        <taxon>Eukaryota</taxon>
        <taxon>Fungi</taxon>
        <taxon>Dikarya</taxon>
        <taxon>Basidiomycota</taxon>
        <taxon>Agaricomycotina</taxon>
        <taxon>Agaricomycetes</taxon>
        <taxon>Gloeophyllales</taxon>
        <taxon>Gloeophyllaceae</taxon>
        <taxon>Heliocybe</taxon>
    </lineage>
</organism>
<dbReference type="OrthoDB" id="7042322at2759"/>
<dbReference type="GO" id="GO:0030170">
    <property type="term" value="F:pyridoxal phosphate binding"/>
    <property type="evidence" value="ECO:0007669"/>
    <property type="project" value="InterPro"/>
</dbReference>
<dbReference type="InterPro" id="IPR015424">
    <property type="entry name" value="PyrdxlP-dep_Trfase"/>
</dbReference>
<dbReference type="Gene3D" id="3.40.640.10">
    <property type="entry name" value="Type I PLP-dependent aspartate aminotransferase-like (Major domain)"/>
    <property type="match status" value="1"/>
</dbReference>
<keyword evidence="3" id="KW-1185">Reference proteome</keyword>
<dbReference type="STRING" id="5364.A0A5C3MXG9"/>
<sequence length="130" mass="14377">FNSLLSLDTNTETICKPSRFIVLWSVSKDFGLSQARVAVAAVPENPVLKDALTSLSMSFRISSLVNSFFVAILSAGHPAPEQVTESGSRTTGLVGWFVEANMLRLYQAKERLWCWCTRHDIAWLEADAGQ</sequence>
<accession>A0A5C3MXG9</accession>
<dbReference type="Pfam" id="PF00155">
    <property type="entry name" value="Aminotran_1_2"/>
    <property type="match status" value="1"/>
</dbReference>
<dbReference type="Gene3D" id="3.90.1150.10">
    <property type="entry name" value="Aspartate Aminotransferase, domain 1"/>
    <property type="match status" value="1"/>
</dbReference>